<protein>
    <recommendedName>
        <fullName evidence="5">DUF4383 domain-containing protein</fullName>
    </recommendedName>
</protein>
<evidence type="ECO:0000313" key="4">
    <source>
        <dbReference type="Proteomes" id="UP001500443"/>
    </source>
</evidence>
<evidence type="ECO:0000256" key="1">
    <source>
        <dbReference type="SAM" id="MobiDB-lite"/>
    </source>
</evidence>
<sequence>MTEPHVMESLPHPLAEPPKGEVVGSREALKERVNVGRPAHQHTRIDEHLPVDHHLSNVYRAGAGLVGLFLLVFGVLGLFNRVWFFDTGGDETLGLNTNGALSTLSIAVGLLLLYGMVRGGNFASTLNMVLGGLFVLSGFVNLALLETSANFLAFKMQNVLFSFIVGLVLATFGMYGRVSSRLPHDNPYWRTRNEGRAATGDAPR</sequence>
<keyword evidence="2" id="KW-0472">Membrane</keyword>
<feature type="transmembrane region" description="Helical" evidence="2">
    <location>
        <begin position="99"/>
        <end position="117"/>
    </location>
</feature>
<keyword evidence="4" id="KW-1185">Reference proteome</keyword>
<proteinExistence type="predicted"/>
<keyword evidence="2" id="KW-0812">Transmembrane</keyword>
<comment type="caution">
    <text evidence="3">The sequence shown here is derived from an EMBL/GenBank/DDBJ whole genome shotgun (WGS) entry which is preliminary data.</text>
</comment>
<name>A0ABN2XVX2_9ACTN</name>
<evidence type="ECO:0000256" key="2">
    <source>
        <dbReference type="SAM" id="Phobius"/>
    </source>
</evidence>
<dbReference type="Proteomes" id="UP001500443">
    <property type="component" value="Unassembled WGS sequence"/>
</dbReference>
<reference evidence="3 4" key="1">
    <citation type="journal article" date="2019" name="Int. J. Syst. Evol. Microbiol.">
        <title>The Global Catalogue of Microorganisms (GCM) 10K type strain sequencing project: providing services to taxonomists for standard genome sequencing and annotation.</title>
        <authorList>
            <consortium name="The Broad Institute Genomics Platform"/>
            <consortium name="The Broad Institute Genome Sequencing Center for Infectious Disease"/>
            <person name="Wu L."/>
            <person name="Ma J."/>
        </authorList>
    </citation>
    <scope>NUCLEOTIDE SEQUENCE [LARGE SCALE GENOMIC DNA]</scope>
    <source>
        <strain evidence="3 4">JCM 15481</strain>
    </source>
</reference>
<dbReference type="Pfam" id="PF14325">
    <property type="entry name" value="DUF4383"/>
    <property type="match status" value="1"/>
</dbReference>
<feature type="region of interest" description="Disordered" evidence="1">
    <location>
        <begin position="1"/>
        <end position="20"/>
    </location>
</feature>
<dbReference type="EMBL" id="BAAAPF010000038">
    <property type="protein sequence ID" value="GAA2117823.1"/>
    <property type="molecule type" value="Genomic_DNA"/>
</dbReference>
<gene>
    <name evidence="3" type="ORF">GCM10009802_19120</name>
</gene>
<evidence type="ECO:0008006" key="5">
    <source>
        <dbReference type="Google" id="ProtNLM"/>
    </source>
</evidence>
<accession>A0ABN2XVX2</accession>
<feature type="transmembrane region" description="Helical" evidence="2">
    <location>
        <begin position="129"/>
        <end position="153"/>
    </location>
</feature>
<evidence type="ECO:0000313" key="3">
    <source>
        <dbReference type="EMBL" id="GAA2117823.1"/>
    </source>
</evidence>
<organism evidence="3 4">
    <name type="scientific">Streptomyces synnematoformans</name>
    <dbReference type="NCBI Taxonomy" id="415721"/>
    <lineage>
        <taxon>Bacteria</taxon>
        <taxon>Bacillati</taxon>
        <taxon>Actinomycetota</taxon>
        <taxon>Actinomycetes</taxon>
        <taxon>Kitasatosporales</taxon>
        <taxon>Streptomycetaceae</taxon>
        <taxon>Streptomyces</taxon>
    </lineage>
</organism>
<dbReference type="RefSeq" id="WP_344289383.1">
    <property type="nucleotide sequence ID" value="NZ_BAAAPF010000038.1"/>
</dbReference>
<feature type="transmembrane region" description="Helical" evidence="2">
    <location>
        <begin position="58"/>
        <end position="79"/>
    </location>
</feature>
<keyword evidence="2" id="KW-1133">Transmembrane helix</keyword>
<feature type="transmembrane region" description="Helical" evidence="2">
    <location>
        <begin position="159"/>
        <end position="178"/>
    </location>
</feature>